<evidence type="ECO:0000313" key="1">
    <source>
        <dbReference type="EMBL" id="KAH9370452.1"/>
    </source>
</evidence>
<evidence type="ECO:0000313" key="2">
    <source>
        <dbReference type="Proteomes" id="UP000821853"/>
    </source>
</evidence>
<reference evidence="1 2" key="1">
    <citation type="journal article" date="2020" name="Cell">
        <title>Large-Scale Comparative Analyses of Tick Genomes Elucidate Their Genetic Diversity and Vector Capacities.</title>
        <authorList>
            <consortium name="Tick Genome and Microbiome Consortium (TIGMIC)"/>
            <person name="Jia N."/>
            <person name="Wang J."/>
            <person name="Shi W."/>
            <person name="Du L."/>
            <person name="Sun Y."/>
            <person name="Zhan W."/>
            <person name="Jiang J.F."/>
            <person name="Wang Q."/>
            <person name="Zhang B."/>
            <person name="Ji P."/>
            <person name="Bell-Sakyi L."/>
            <person name="Cui X.M."/>
            <person name="Yuan T.T."/>
            <person name="Jiang B.G."/>
            <person name="Yang W.F."/>
            <person name="Lam T.T."/>
            <person name="Chang Q.C."/>
            <person name="Ding S.J."/>
            <person name="Wang X.J."/>
            <person name="Zhu J.G."/>
            <person name="Ruan X.D."/>
            <person name="Zhao L."/>
            <person name="Wei J.T."/>
            <person name="Ye R.Z."/>
            <person name="Que T.C."/>
            <person name="Du C.H."/>
            <person name="Zhou Y.H."/>
            <person name="Cheng J.X."/>
            <person name="Dai P.F."/>
            <person name="Guo W.B."/>
            <person name="Han X.H."/>
            <person name="Huang E.J."/>
            <person name="Li L.F."/>
            <person name="Wei W."/>
            <person name="Gao Y.C."/>
            <person name="Liu J.Z."/>
            <person name="Shao H.Z."/>
            <person name="Wang X."/>
            <person name="Wang C.C."/>
            <person name="Yang T.C."/>
            <person name="Huo Q.B."/>
            <person name="Li W."/>
            <person name="Chen H.Y."/>
            <person name="Chen S.E."/>
            <person name="Zhou L.G."/>
            <person name="Ni X.B."/>
            <person name="Tian J.H."/>
            <person name="Sheng Y."/>
            <person name="Liu T."/>
            <person name="Pan Y.S."/>
            <person name="Xia L.Y."/>
            <person name="Li J."/>
            <person name="Zhao F."/>
            <person name="Cao W.C."/>
        </authorList>
    </citation>
    <scope>NUCLEOTIDE SEQUENCE [LARGE SCALE GENOMIC DNA]</scope>
    <source>
        <strain evidence="1">HaeL-2018</strain>
    </source>
</reference>
<protein>
    <submittedName>
        <fullName evidence="1">Uncharacterized protein</fullName>
    </submittedName>
</protein>
<name>A0A9J6G7N3_HAELO</name>
<dbReference type="AlphaFoldDB" id="A0A9J6G7N3"/>
<organism evidence="1 2">
    <name type="scientific">Haemaphysalis longicornis</name>
    <name type="common">Bush tick</name>
    <dbReference type="NCBI Taxonomy" id="44386"/>
    <lineage>
        <taxon>Eukaryota</taxon>
        <taxon>Metazoa</taxon>
        <taxon>Ecdysozoa</taxon>
        <taxon>Arthropoda</taxon>
        <taxon>Chelicerata</taxon>
        <taxon>Arachnida</taxon>
        <taxon>Acari</taxon>
        <taxon>Parasitiformes</taxon>
        <taxon>Ixodida</taxon>
        <taxon>Ixodoidea</taxon>
        <taxon>Ixodidae</taxon>
        <taxon>Haemaphysalinae</taxon>
        <taxon>Haemaphysalis</taxon>
    </lineage>
</organism>
<keyword evidence="2" id="KW-1185">Reference proteome</keyword>
<comment type="caution">
    <text evidence="1">The sequence shown here is derived from an EMBL/GenBank/DDBJ whole genome shotgun (WGS) entry which is preliminary data.</text>
</comment>
<dbReference type="Proteomes" id="UP000821853">
    <property type="component" value="Chromosome 3"/>
</dbReference>
<dbReference type="EMBL" id="JABSTR010000005">
    <property type="protein sequence ID" value="KAH9370452.1"/>
    <property type="molecule type" value="Genomic_DNA"/>
</dbReference>
<accession>A0A9J6G7N3</accession>
<sequence>MELYIWKGDWGLPSIDTACLEVMVIQSRIPPDVVFFCVCKWHISIVFLHSGSFYASFPQAYAKFSGAPLKTREVRRPWSGTGTQKSNLLRFVVLNKRTS</sequence>
<gene>
    <name evidence="1" type="ORF">HPB48_000302</name>
</gene>
<dbReference type="VEuPathDB" id="VectorBase:HLOH_061568"/>
<dbReference type="OrthoDB" id="5835136at2759"/>
<proteinExistence type="predicted"/>